<organism evidence="2 3">
    <name type="scientific">Faecalibaculum rodentium</name>
    <dbReference type="NCBI Taxonomy" id="1702221"/>
    <lineage>
        <taxon>Bacteria</taxon>
        <taxon>Bacillati</taxon>
        <taxon>Bacillota</taxon>
        <taxon>Erysipelotrichia</taxon>
        <taxon>Erysipelotrichales</taxon>
        <taxon>Erysipelotrichaceae</taxon>
        <taxon>Faecalibaculum</taxon>
    </lineage>
</organism>
<sequence>MPAEARALGWRNRQPLSAPPAGVEGLTVGIRSEQAGTGGSCQATGGCLSRLNGWVILMSEETRKLYEYRKHSERSA</sequence>
<protein>
    <submittedName>
        <fullName evidence="2">Uncharacterized protein</fullName>
    </submittedName>
</protein>
<reference evidence="2 3" key="1">
    <citation type="journal article" date="2016" name="Gut Pathog.">
        <title>Whole genome sequencing of "Faecalibaculum rodentium" ALO17, isolated from C57BL/6J laboratory mouse feces.</title>
        <authorList>
            <person name="Lim S."/>
            <person name="Chang D.H."/>
            <person name="Ahn S."/>
            <person name="Kim B.C."/>
        </authorList>
    </citation>
    <scope>NUCLEOTIDE SEQUENCE [LARGE SCALE GENOMIC DNA]</scope>
    <source>
        <strain evidence="2 3">Alo17</strain>
    </source>
</reference>
<dbReference type="Proteomes" id="UP000069771">
    <property type="component" value="Chromosome"/>
</dbReference>
<proteinExistence type="predicted"/>
<evidence type="ECO:0000256" key="1">
    <source>
        <dbReference type="SAM" id="MobiDB-lite"/>
    </source>
</evidence>
<feature type="region of interest" description="Disordered" evidence="1">
    <location>
        <begin position="1"/>
        <end position="23"/>
    </location>
</feature>
<dbReference type="AlphaFoldDB" id="A0A140DRM8"/>
<accession>A0A140DRM8</accession>
<dbReference type="KEGG" id="fro:AALO17_01710"/>
<evidence type="ECO:0000313" key="2">
    <source>
        <dbReference type="EMBL" id="AMK53305.1"/>
    </source>
</evidence>
<gene>
    <name evidence="2" type="ORF">AALO17_01710</name>
</gene>
<evidence type="ECO:0000313" key="3">
    <source>
        <dbReference type="Proteomes" id="UP000069771"/>
    </source>
</evidence>
<name>A0A140DRM8_9FIRM</name>
<dbReference type="STRING" id="1702221.AALO17_01710"/>
<dbReference type="EMBL" id="CP011391">
    <property type="protein sequence ID" value="AMK53305.1"/>
    <property type="molecule type" value="Genomic_DNA"/>
</dbReference>
<keyword evidence="3" id="KW-1185">Reference proteome</keyword>